<feature type="domain" description="HTH crp-type" evidence="5">
    <location>
        <begin position="139"/>
        <end position="209"/>
    </location>
</feature>
<dbReference type="CDD" id="cd00038">
    <property type="entry name" value="CAP_ED"/>
    <property type="match status" value="1"/>
</dbReference>
<dbReference type="PROSITE" id="PS50042">
    <property type="entry name" value="CNMP_BINDING_3"/>
    <property type="match status" value="1"/>
</dbReference>
<dbReference type="GO" id="GO:0003677">
    <property type="term" value="F:DNA binding"/>
    <property type="evidence" value="ECO:0007669"/>
    <property type="project" value="UniProtKB-KW"/>
</dbReference>
<dbReference type="Pfam" id="PF13545">
    <property type="entry name" value="HTH_Crp_2"/>
    <property type="match status" value="1"/>
</dbReference>
<protein>
    <submittedName>
        <fullName evidence="6">Putative transcription regulator, Crp family</fullName>
    </submittedName>
    <submittedName>
        <fullName evidence="7">cAMP-binding domain of CRP or a regulatory subunit of cAMP-dependent protein kinases</fullName>
    </submittedName>
</protein>
<evidence type="ECO:0000313" key="6">
    <source>
        <dbReference type="EMBL" id="CDO18008.1"/>
    </source>
</evidence>
<reference evidence="6 8" key="1">
    <citation type="submission" date="2014-02" db="EMBL/GenBank/DDBJ databases">
        <authorList>
            <person name="Manrique M."/>
        </authorList>
    </citation>
    <scope>NUCLEOTIDE SEQUENCE [LARGE SCALE GENOMIC DNA]</scope>
    <source>
        <strain evidence="6 8">LMG17956</strain>
    </source>
</reference>
<dbReference type="AlphaFoldDB" id="A0A060RHH5"/>
<dbReference type="InterPro" id="IPR018490">
    <property type="entry name" value="cNMP-bd_dom_sf"/>
</dbReference>
<dbReference type="SUPFAM" id="SSF51206">
    <property type="entry name" value="cAMP-binding domain-like"/>
    <property type="match status" value="1"/>
</dbReference>
<evidence type="ECO:0000256" key="2">
    <source>
        <dbReference type="ARBA" id="ARBA00023125"/>
    </source>
</evidence>
<dbReference type="InterPro" id="IPR000595">
    <property type="entry name" value="cNMP-bd_dom"/>
</dbReference>
<dbReference type="GO" id="GO:0006355">
    <property type="term" value="P:regulation of DNA-templated transcription"/>
    <property type="evidence" value="ECO:0007669"/>
    <property type="project" value="InterPro"/>
</dbReference>
<evidence type="ECO:0000313" key="8">
    <source>
        <dbReference type="Proteomes" id="UP000027584"/>
    </source>
</evidence>
<gene>
    <name evidence="6" type="ORF">BN963_SGAL_01203</name>
    <name evidence="7" type="ORF">SAMN04487839_101453</name>
</gene>
<organism evidence="6 8">
    <name type="scientific">Streptococcus gallolyticus</name>
    <dbReference type="NCBI Taxonomy" id="315405"/>
    <lineage>
        <taxon>Bacteria</taxon>
        <taxon>Bacillati</taxon>
        <taxon>Bacillota</taxon>
        <taxon>Bacilli</taxon>
        <taxon>Lactobacillales</taxon>
        <taxon>Streptococcaceae</taxon>
        <taxon>Streptococcus</taxon>
    </lineage>
</organism>
<proteinExistence type="predicted"/>
<dbReference type="GO" id="GO:0016301">
    <property type="term" value="F:kinase activity"/>
    <property type="evidence" value="ECO:0007669"/>
    <property type="project" value="UniProtKB-KW"/>
</dbReference>
<dbReference type="Proteomes" id="UP000182764">
    <property type="component" value="Unassembled WGS sequence"/>
</dbReference>
<dbReference type="InterPro" id="IPR014710">
    <property type="entry name" value="RmlC-like_jellyroll"/>
</dbReference>
<dbReference type="Proteomes" id="UP000027584">
    <property type="component" value="Unassembled WGS sequence"/>
</dbReference>
<keyword evidence="7" id="KW-0808">Transferase</keyword>
<feature type="domain" description="Cyclic nucleotide-binding" evidence="4">
    <location>
        <begin position="31"/>
        <end position="110"/>
    </location>
</feature>
<dbReference type="InterPro" id="IPR036390">
    <property type="entry name" value="WH_DNA-bd_sf"/>
</dbReference>
<dbReference type="Gene3D" id="2.60.120.10">
    <property type="entry name" value="Jelly Rolls"/>
    <property type="match status" value="1"/>
</dbReference>
<reference evidence="7 9" key="3">
    <citation type="submission" date="2016-10" db="EMBL/GenBank/DDBJ databases">
        <authorList>
            <person name="de Groot N.N."/>
        </authorList>
    </citation>
    <scope>NUCLEOTIDE SEQUENCE [LARGE SCALE GENOMIC DNA]</scope>
    <source>
        <strain evidence="7 9">VTM1R29</strain>
    </source>
</reference>
<evidence type="ECO:0000256" key="3">
    <source>
        <dbReference type="ARBA" id="ARBA00023163"/>
    </source>
</evidence>
<dbReference type="EMBL" id="FOBM01000001">
    <property type="protein sequence ID" value="SEL96124.1"/>
    <property type="molecule type" value="Genomic_DNA"/>
</dbReference>
<accession>A0A060RHH5</accession>
<evidence type="ECO:0000313" key="7">
    <source>
        <dbReference type="EMBL" id="SEL96124.1"/>
    </source>
</evidence>
<name>A0A060RHH5_9STRE</name>
<dbReference type="Pfam" id="PF00027">
    <property type="entry name" value="cNMP_binding"/>
    <property type="match status" value="1"/>
</dbReference>
<keyword evidence="1" id="KW-0805">Transcription regulation</keyword>
<evidence type="ECO:0000256" key="1">
    <source>
        <dbReference type="ARBA" id="ARBA00023015"/>
    </source>
</evidence>
<evidence type="ECO:0000259" key="4">
    <source>
        <dbReference type="PROSITE" id="PS50042"/>
    </source>
</evidence>
<dbReference type="PROSITE" id="PS51063">
    <property type="entry name" value="HTH_CRP_2"/>
    <property type="match status" value="1"/>
</dbReference>
<keyword evidence="7" id="KW-0418">Kinase</keyword>
<dbReference type="RefSeq" id="WP_039694085.1">
    <property type="nucleotide sequence ID" value="NZ_FNFJ01000001.1"/>
</dbReference>
<dbReference type="InterPro" id="IPR012318">
    <property type="entry name" value="HTH_CRP"/>
</dbReference>
<keyword evidence="2" id="KW-0238">DNA-binding</keyword>
<dbReference type="SUPFAM" id="SSF46785">
    <property type="entry name" value="Winged helix' DNA-binding domain"/>
    <property type="match status" value="1"/>
</dbReference>
<sequence length="223" mass="25305">MQSTLNITELFQYGERVTFQKGDKLTKSVAGEVNGDIYILSSGICALSSISADGKEASYLYFKKQQFVGFTPLMTDFNLNYYGKKTFSIVAKTPCIAYRISNRQFQELLGFPSVATLMVNTLTENMVYLMEHFHSSKNEPALVQFSRFLLDQAEKDEFGTLVLDTVFTYQEIASYLGVHSVTIARMVKALRAEQLIDKIGHQIRVVNPTQMAKLITEERKIDY</sequence>
<evidence type="ECO:0000259" key="5">
    <source>
        <dbReference type="PROSITE" id="PS51063"/>
    </source>
</evidence>
<dbReference type="EMBL" id="CCBC010000147">
    <property type="protein sequence ID" value="CDO18008.1"/>
    <property type="molecule type" value="Genomic_DNA"/>
</dbReference>
<keyword evidence="3" id="KW-0804">Transcription</keyword>
<evidence type="ECO:0000313" key="9">
    <source>
        <dbReference type="Proteomes" id="UP000182764"/>
    </source>
</evidence>
<reference evidence="6 8" key="2">
    <citation type="submission" date="2014-05" db="EMBL/GenBank/DDBJ databases">
        <title>Genome sequence of Streptococcus gallolyticus.</title>
        <authorList>
            <person name="Del Campo R."/>
        </authorList>
    </citation>
    <scope>NUCLEOTIDE SEQUENCE [LARGE SCALE GENOMIC DNA]</scope>
    <source>
        <strain evidence="6 8">LMG17956</strain>
    </source>
</reference>